<dbReference type="Proteomes" id="UP000654075">
    <property type="component" value="Unassembled WGS sequence"/>
</dbReference>
<gene>
    <name evidence="1" type="ORF">PGLA1383_LOCUS17207</name>
</gene>
<dbReference type="OrthoDB" id="440935at2759"/>
<protein>
    <submittedName>
        <fullName evidence="1">Uncharacterized protein</fullName>
    </submittedName>
</protein>
<dbReference type="AlphaFoldDB" id="A0A813EK72"/>
<name>A0A813EK72_POLGL</name>
<reference evidence="1" key="1">
    <citation type="submission" date="2021-02" db="EMBL/GenBank/DDBJ databases">
        <authorList>
            <person name="Dougan E. K."/>
            <person name="Rhodes N."/>
            <person name="Thang M."/>
            <person name="Chan C."/>
        </authorList>
    </citation>
    <scope>NUCLEOTIDE SEQUENCE</scope>
</reference>
<accession>A0A813EK72</accession>
<proteinExistence type="predicted"/>
<comment type="caution">
    <text evidence="1">The sequence shown here is derived from an EMBL/GenBank/DDBJ whole genome shotgun (WGS) entry which is preliminary data.</text>
</comment>
<evidence type="ECO:0000313" key="2">
    <source>
        <dbReference type="Proteomes" id="UP000654075"/>
    </source>
</evidence>
<organism evidence="1 2">
    <name type="scientific">Polarella glacialis</name>
    <name type="common">Dinoflagellate</name>
    <dbReference type="NCBI Taxonomy" id="89957"/>
    <lineage>
        <taxon>Eukaryota</taxon>
        <taxon>Sar</taxon>
        <taxon>Alveolata</taxon>
        <taxon>Dinophyceae</taxon>
        <taxon>Suessiales</taxon>
        <taxon>Suessiaceae</taxon>
        <taxon>Polarella</taxon>
    </lineage>
</organism>
<keyword evidence="2" id="KW-1185">Reference proteome</keyword>
<dbReference type="EMBL" id="CAJNNV010010591">
    <property type="protein sequence ID" value="CAE8598808.1"/>
    <property type="molecule type" value="Genomic_DNA"/>
</dbReference>
<evidence type="ECO:0000313" key="1">
    <source>
        <dbReference type="EMBL" id="CAE8598808.1"/>
    </source>
</evidence>
<sequence>MFVLYTGRTSGRAGRCRKMVFSSKTVETVTVLLPCQKTKLKLVKRDTYNLMEEGSTYDSTFSGVPFRPTKELPLVELTDKACVLGGAAVPDTPEDWADRKLTTAVPLFWQESKPIAFWRTLLRVFKISKVFDTTPGSGALMEACLAEGCFYHGLCLTAAHMTWLANVADRAAAGLIGEDGSPLYSKDLALLLKSHYQTVLDALAAGDAEDASIESDAECE</sequence>